<organism evidence="2 3">
    <name type="scientific">Fusicatenibacter faecihominis</name>
    <dbReference type="NCBI Taxonomy" id="2881276"/>
    <lineage>
        <taxon>Bacteria</taxon>
        <taxon>Bacillati</taxon>
        <taxon>Bacillota</taxon>
        <taxon>Clostridia</taxon>
        <taxon>Lachnospirales</taxon>
        <taxon>Lachnospiraceae</taxon>
        <taxon>Fusicatenibacter</taxon>
    </lineage>
</organism>
<dbReference type="SUPFAM" id="SSF51126">
    <property type="entry name" value="Pectin lyase-like"/>
    <property type="match status" value="1"/>
</dbReference>
<dbReference type="Proteomes" id="UP001197875">
    <property type="component" value="Unassembled WGS sequence"/>
</dbReference>
<reference evidence="2 3" key="1">
    <citation type="submission" date="2021-10" db="EMBL/GenBank/DDBJ databases">
        <title>Anaerobic single-cell dispensing facilitates the cultivation of human gut bacteria.</title>
        <authorList>
            <person name="Afrizal A."/>
        </authorList>
    </citation>
    <scope>NUCLEOTIDE SEQUENCE [LARGE SCALE GENOMIC DNA]</scope>
    <source>
        <strain evidence="2 3">CLA-AA-H277</strain>
    </source>
</reference>
<evidence type="ECO:0000313" key="3">
    <source>
        <dbReference type="Proteomes" id="UP001197875"/>
    </source>
</evidence>
<feature type="transmembrane region" description="Helical" evidence="1">
    <location>
        <begin position="42"/>
        <end position="62"/>
    </location>
</feature>
<gene>
    <name evidence="2" type="ORF">LKD71_07045</name>
</gene>
<keyword evidence="1" id="KW-0812">Transmembrane</keyword>
<dbReference type="EMBL" id="JAJEPR010000008">
    <property type="protein sequence ID" value="MCC2189561.1"/>
    <property type="molecule type" value="Genomic_DNA"/>
</dbReference>
<sequence length="415" mass="45341">MSKKCVKCGHSLPEDASFCPHCTAIQVEKEEIRAPRRWKKKVFVIGALLVFLAGVGFAFSLYHKPKVYEANAWIVYPDQDHSYRLLVTYSEADALAGQAQGDRTDMLADGLDSALPCQLYVLNEETGEVDWEEFTEKVKSCEVETVPQENSKKLEYMEPVHDENFPNAAYVSNLYFVADTGSNDIFWKLTMKNGDTISLKTRLTIEKQEVVTYCPEDTPMETTEELNTLLASIEKEVSSDTPVYLYLPAVTYDGEITFGDHVWQIFGSTDGDATTTFTGTVNVNGKNGNYGIMSGIRFEGSSGTGLNANCFVLLSGCSFSGWGIAAIAQDGAWVSASDCSFTNNGTALKFNTSMAYGSNPSYLNNTFTGNGVAVSIDRLPGSEVLNFAGSIFSENGTDIENKAGHPVDTANAVFE</sequence>
<keyword evidence="1" id="KW-0472">Membrane</keyword>
<keyword evidence="3" id="KW-1185">Reference proteome</keyword>
<dbReference type="RefSeq" id="WP_227614888.1">
    <property type="nucleotide sequence ID" value="NZ_JAJEPR010000008.1"/>
</dbReference>
<evidence type="ECO:0000256" key="1">
    <source>
        <dbReference type="SAM" id="Phobius"/>
    </source>
</evidence>
<proteinExistence type="predicted"/>
<protein>
    <submittedName>
        <fullName evidence="2">Zinc ribbon domain-containing protein</fullName>
    </submittedName>
</protein>
<name>A0AAE3DRW8_9FIRM</name>
<keyword evidence="1" id="KW-1133">Transmembrane helix</keyword>
<dbReference type="InterPro" id="IPR011050">
    <property type="entry name" value="Pectin_lyase_fold/virulence"/>
</dbReference>
<accession>A0AAE3DRW8</accession>
<comment type="caution">
    <text evidence="2">The sequence shown here is derived from an EMBL/GenBank/DDBJ whole genome shotgun (WGS) entry which is preliminary data.</text>
</comment>
<evidence type="ECO:0000313" key="2">
    <source>
        <dbReference type="EMBL" id="MCC2189561.1"/>
    </source>
</evidence>
<dbReference type="AlphaFoldDB" id="A0AAE3DRW8"/>